<sequence>MRLPTQSTDRGFSGRLLWDLLTFDKLMTNAVVHLIYWAGLAIIVLMGFGMVGAAVGIALREATGGNFTGVLLAIPLLVAGLVVLGALVLLWRSFCEFYVAIFKISEDLAALREQAAADPAKARILNQTIQR</sequence>
<evidence type="ECO:0000313" key="3">
    <source>
        <dbReference type="Proteomes" id="UP001597237"/>
    </source>
</evidence>
<evidence type="ECO:0000256" key="1">
    <source>
        <dbReference type="SAM" id="Phobius"/>
    </source>
</evidence>
<dbReference type="InterPro" id="IPR025557">
    <property type="entry name" value="DUF4282"/>
</dbReference>
<organism evidence="2 3">
    <name type="scientific">Phenylobacterium terrae</name>
    <dbReference type="NCBI Taxonomy" id="2665495"/>
    <lineage>
        <taxon>Bacteria</taxon>
        <taxon>Pseudomonadati</taxon>
        <taxon>Pseudomonadota</taxon>
        <taxon>Alphaproteobacteria</taxon>
        <taxon>Caulobacterales</taxon>
        <taxon>Caulobacteraceae</taxon>
        <taxon>Phenylobacterium</taxon>
    </lineage>
</organism>
<proteinExistence type="predicted"/>
<gene>
    <name evidence="2" type="ORF">ACFSC0_02495</name>
</gene>
<reference evidence="3" key="1">
    <citation type="journal article" date="2019" name="Int. J. Syst. Evol. Microbiol.">
        <title>The Global Catalogue of Microorganisms (GCM) 10K type strain sequencing project: providing services to taxonomists for standard genome sequencing and annotation.</title>
        <authorList>
            <consortium name="The Broad Institute Genomics Platform"/>
            <consortium name="The Broad Institute Genome Sequencing Center for Infectious Disease"/>
            <person name="Wu L."/>
            <person name="Ma J."/>
        </authorList>
    </citation>
    <scope>NUCLEOTIDE SEQUENCE [LARGE SCALE GENOMIC DNA]</scope>
    <source>
        <strain evidence="3">DFY28</strain>
    </source>
</reference>
<keyword evidence="1" id="KW-0472">Membrane</keyword>
<name>A0ABW4MXG5_9CAUL</name>
<keyword evidence="3" id="KW-1185">Reference proteome</keyword>
<accession>A0ABW4MXG5</accession>
<dbReference type="Proteomes" id="UP001597237">
    <property type="component" value="Unassembled WGS sequence"/>
</dbReference>
<dbReference type="RefSeq" id="WP_377280692.1">
    <property type="nucleotide sequence ID" value="NZ_JBHRSI010000001.1"/>
</dbReference>
<keyword evidence="1" id="KW-0812">Transmembrane</keyword>
<feature type="transmembrane region" description="Helical" evidence="1">
    <location>
        <begin position="34"/>
        <end position="58"/>
    </location>
</feature>
<dbReference type="EMBL" id="JBHUEY010000001">
    <property type="protein sequence ID" value="MFD1782248.1"/>
    <property type="molecule type" value="Genomic_DNA"/>
</dbReference>
<evidence type="ECO:0000313" key="2">
    <source>
        <dbReference type="EMBL" id="MFD1782248.1"/>
    </source>
</evidence>
<dbReference type="Pfam" id="PF14110">
    <property type="entry name" value="DUF4282"/>
    <property type="match status" value="1"/>
</dbReference>
<keyword evidence="1" id="KW-1133">Transmembrane helix</keyword>
<feature type="transmembrane region" description="Helical" evidence="1">
    <location>
        <begin position="70"/>
        <end position="91"/>
    </location>
</feature>
<protein>
    <submittedName>
        <fullName evidence="2">DUF4282 domain-containing protein</fullName>
    </submittedName>
</protein>
<comment type="caution">
    <text evidence="2">The sequence shown here is derived from an EMBL/GenBank/DDBJ whole genome shotgun (WGS) entry which is preliminary data.</text>
</comment>